<organism evidence="1">
    <name type="scientific">marine sediment metagenome</name>
    <dbReference type="NCBI Taxonomy" id="412755"/>
    <lineage>
        <taxon>unclassified sequences</taxon>
        <taxon>metagenomes</taxon>
        <taxon>ecological metagenomes</taxon>
    </lineage>
</organism>
<dbReference type="AlphaFoldDB" id="A0A0F9VR41"/>
<protein>
    <submittedName>
        <fullName evidence="1">Uncharacterized protein</fullName>
    </submittedName>
</protein>
<comment type="caution">
    <text evidence="1">The sequence shown here is derived from an EMBL/GenBank/DDBJ whole genome shotgun (WGS) entry which is preliminary data.</text>
</comment>
<name>A0A0F9VR41_9ZZZZ</name>
<accession>A0A0F9VR41</accession>
<gene>
    <name evidence="1" type="ORF">LCGC14_0055270</name>
</gene>
<proteinExistence type="predicted"/>
<dbReference type="EMBL" id="LAZR01000012">
    <property type="protein sequence ID" value="KKO07571.1"/>
    <property type="molecule type" value="Genomic_DNA"/>
</dbReference>
<reference evidence="1" key="1">
    <citation type="journal article" date="2015" name="Nature">
        <title>Complex archaea that bridge the gap between prokaryotes and eukaryotes.</title>
        <authorList>
            <person name="Spang A."/>
            <person name="Saw J.H."/>
            <person name="Jorgensen S.L."/>
            <person name="Zaremba-Niedzwiedzka K."/>
            <person name="Martijn J."/>
            <person name="Lind A.E."/>
            <person name="van Eijk R."/>
            <person name="Schleper C."/>
            <person name="Guy L."/>
            <person name="Ettema T.J."/>
        </authorList>
    </citation>
    <scope>NUCLEOTIDE SEQUENCE</scope>
</reference>
<evidence type="ECO:0000313" key="1">
    <source>
        <dbReference type="EMBL" id="KKO07571.1"/>
    </source>
</evidence>
<sequence length="37" mass="4294">MLVGLALDRLILGALRKFRESLCMAQCGRVRRYHYAI</sequence>